<protein>
    <recommendedName>
        <fullName evidence="2">Phosphatidic acid phosphatase type 2/haloperoxidase domain-containing protein</fullName>
    </recommendedName>
</protein>
<gene>
    <name evidence="3" type="ORF">DB43_GD00050</name>
</gene>
<dbReference type="InterPro" id="IPR000326">
    <property type="entry name" value="PAP2/HPO"/>
</dbReference>
<feature type="domain" description="Phosphatidic acid phosphatase type 2/haloperoxidase" evidence="2">
    <location>
        <begin position="104"/>
        <end position="233"/>
    </location>
</feature>
<sequence>MTLDNPILNLLLSTLENMIHFKRHIRWLLPLIIWLCITPFTPRIDLALSHYFYSDSTKHFASNAFYQWVYNYGAWPGLFLAVSALVVFILSFFIHAWQKWRSSALLLVLTCAIGSGLVVHAILKENWGRPRPRQITEFGGQLNFRPYYVPYFAKQPEKTKSFPSGHSSMGFYFLVLVVLGYTLKNKSLIYMGAICTLLFGTLLSLTRVAQGGHFFSDVLFSGLIMWWCALSINWLLHQKAYERTH</sequence>
<evidence type="ECO:0000259" key="2">
    <source>
        <dbReference type="SMART" id="SM00014"/>
    </source>
</evidence>
<feature type="transmembrane region" description="Helical" evidence="1">
    <location>
        <begin position="188"/>
        <end position="206"/>
    </location>
</feature>
<feature type="transmembrane region" description="Helical" evidence="1">
    <location>
        <begin position="73"/>
        <end position="97"/>
    </location>
</feature>
<dbReference type="CDD" id="cd03396">
    <property type="entry name" value="PAP2_like_6"/>
    <property type="match status" value="1"/>
</dbReference>
<keyword evidence="1" id="KW-1133">Transmembrane helix</keyword>
<evidence type="ECO:0000256" key="1">
    <source>
        <dbReference type="SAM" id="Phobius"/>
    </source>
</evidence>
<dbReference type="EMBL" id="JSAM01000073">
    <property type="protein sequence ID" value="KIA77574.1"/>
    <property type="molecule type" value="Genomic_DNA"/>
</dbReference>
<proteinExistence type="predicted"/>
<dbReference type="SMART" id="SM00014">
    <property type="entry name" value="acidPPc"/>
    <property type="match status" value="1"/>
</dbReference>
<accession>A0A0C1EMH8</accession>
<feature type="transmembrane region" description="Helical" evidence="1">
    <location>
        <begin position="27"/>
        <end position="53"/>
    </location>
</feature>
<evidence type="ECO:0000313" key="3">
    <source>
        <dbReference type="EMBL" id="KIA77574.1"/>
    </source>
</evidence>
<dbReference type="SUPFAM" id="SSF48317">
    <property type="entry name" value="Acid phosphatase/Vanadium-dependent haloperoxidase"/>
    <property type="match status" value="1"/>
</dbReference>
<feature type="transmembrane region" description="Helical" evidence="1">
    <location>
        <begin position="104"/>
        <end position="123"/>
    </location>
</feature>
<name>A0A0C1EMH8_9BACT</name>
<reference evidence="3 4" key="1">
    <citation type="journal article" date="2014" name="Mol. Biol. Evol.">
        <title>Massive expansion of Ubiquitination-related gene families within the Chlamydiae.</title>
        <authorList>
            <person name="Domman D."/>
            <person name="Collingro A."/>
            <person name="Lagkouvardos I."/>
            <person name="Gehre L."/>
            <person name="Weinmaier T."/>
            <person name="Rattei T."/>
            <person name="Subtil A."/>
            <person name="Horn M."/>
        </authorList>
    </citation>
    <scope>NUCLEOTIDE SEQUENCE [LARGE SCALE GENOMIC DNA]</scope>
    <source>
        <strain evidence="3 4">OEW1</strain>
    </source>
</reference>
<dbReference type="PATRIC" id="fig|83552.4.peg.1213"/>
<feature type="transmembrane region" description="Helical" evidence="1">
    <location>
        <begin position="164"/>
        <end position="181"/>
    </location>
</feature>
<keyword evidence="1" id="KW-0812">Transmembrane</keyword>
<feature type="transmembrane region" description="Helical" evidence="1">
    <location>
        <begin position="218"/>
        <end position="236"/>
    </location>
</feature>
<keyword evidence="1" id="KW-0472">Membrane</keyword>
<dbReference type="AlphaFoldDB" id="A0A0C1EMH8"/>
<comment type="caution">
    <text evidence="3">The sequence shown here is derived from an EMBL/GenBank/DDBJ whole genome shotgun (WGS) entry which is preliminary data.</text>
</comment>
<dbReference type="Pfam" id="PF01569">
    <property type="entry name" value="PAP2"/>
    <property type="match status" value="1"/>
</dbReference>
<organism evidence="3 4">
    <name type="scientific">Parachlamydia acanthamoebae</name>
    <dbReference type="NCBI Taxonomy" id="83552"/>
    <lineage>
        <taxon>Bacteria</taxon>
        <taxon>Pseudomonadati</taxon>
        <taxon>Chlamydiota</taxon>
        <taxon>Chlamydiia</taxon>
        <taxon>Parachlamydiales</taxon>
        <taxon>Parachlamydiaceae</taxon>
        <taxon>Parachlamydia</taxon>
    </lineage>
</organism>
<dbReference type="InterPro" id="IPR036938">
    <property type="entry name" value="PAP2/HPO_sf"/>
</dbReference>
<evidence type="ECO:0000313" key="4">
    <source>
        <dbReference type="Proteomes" id="UP000031307"/>
    </source>
</evidence>
<dbReference type="Gene3D" id="1.20.144.10">
    <property type="entry name" value="Phosphatidic acid phosphatase type 2/haloperoxidase"/>
    <property type="match status" value="1"/>
</dbReference>
<dbReference type="Proteomes" id="UP000031307">
    <property type="component" value="Unassembled WGS sequence"/>
</dbReference>